<feature type="domain" description="Peptidase S33 tripeptidyl aminopeptidase-like C-terminal" evidence="6">
    <location>
        <begin position="426"/>
        <end position="527"/>
    </location>
</feature>
<evidence type="ECO:0000313" key="8">
    <source>
        <dbReference type="Proteomes" id="UP001501303"/>
    </source>
</evidence>
<evidence type="ECO:0000259" key="6">
    <source>
        <dbReference type="Pfam" id="PF08386"/>
    </source>
</evidence>
<evidence type="ECO:0000256" key="5">
    <source>
        <dbReference type="SAM" id="SignalP"/>
    </source>
</evidence>
<dbReference type="Gene3D" id="3.40.50.1820">
    <property type="entry name" value="alpha/beta hydrolase"/>
    <property type="match status" value="1"/>
</dbReference>
<dbReference type="RefSeq" id="WP_344263753.1">
    <property type="nucleotide sequence ID" value="NZ_BAAAMJ010000042.1"/>
</dbReference>
<keyword evidence="2 5" id="KW-0732">Signal</keyword>
<dbReference type="GO" id="GO:0016787">
    <property type="term" value="F:hydrolase activity"/>
    <property type="evidence" value="ECO:0007669"/>
    <property type="project" value="UniProtKB-KW"/>
</dbReference>
<dbReference type="PANTHER" id="PTHR43248:SF29">
    <property type="entry name" value="TRIPEPTIDYL AMINOPEPTIDASE"/>
    <property type="match status" value="1"/>
</dbReference>
<dbReference type="InterPro" id="IPR029058">
    <property type="entry name" value="AB_hydrolase_fold"/>
</dbReference>
<sequence>MPSARHLRRTTAALATAALLAAGCTAERAERPGTTTPAAPADRGDATAPVLQPLATGISQDLEPYYEQELSWRSCGVAGFQCATLTAPLDYENVDPAQDVQLAVTRARATGPGERLGSLLVNPGGPGASAIDFVQGYAGTGFPQPVRARYDVVGMDPRGTGRSEPVECLTDARMDEFTSLDRTPDDPEEVERLLAAFKEFGEGCQERSGKLLEHISTVDSARDMDLLRAVLGDEQLNYYGASYGTQLGATYAGLFPDRAGRLVLDAAMDPRLSTLETDREQAGGFETAFRSFAEDCARQRSCPLGTDGADKASSRLTEFFERVDAEPLRTGDSRPLTESLATTGVAMALYTDMYWPRLREALTAAMEDGDGGPLLELSDEYHDREADGSYGTIMFAFPAISCLDSPSGLQDEEDVRRELASFEEASPTFGRDFAWSSLLCANWPVEPAGGPATIEAAGAADILVIGTTRDPATPYTWAQGLADQLESGILLTFDGDGHGAYGGSDCIDTAVNTYLLENTSPEPDLTCT</sequence>
<keyword evidence="8" id="KW-1185">Reference proteome</keyword>
<gene>
    <name evidence="7" type="ORF">GCM10009716_36720</name>
</gene>
<feature type="region of interest" description="Disordered" evidence="4">
    <location>
        <begin position="26"/>
        <end position="45"/>
    </location>
</feature>
<dbReference type="PANTHER" id="PTHR43248">
    <property type="entry name" value="2-SUCCINYL-6-HYDROXY-2,4-CYCLOHEXADIENE-1-CARBOXYLATE SYNTHASE"/>
    <property type="match status" value="1"/>
</dbReference>
<dbReference type="PROSITE" id="PS51257">
    <property type="entry name" value="PROKAR_LIPOPROTEIN"/>
    <property type="match status" value="1"/>
</dbReference>
<comment type="caution">
    <text evidence="7">The sequence shown here is derived from an EMBL/GenBank/DDBJ whole genome shotgun (WGS) entry which is preliminary data.</text>
</comment>
<evidence type="ECO:0000256" key="2">
    <source>
        <dbReference type="ARBA" id="ARBA00022729"/>
    </source>
</evidence>
<evidence type="ECO:0000313" key="7">
    <source>
        <dbReference type="EMBL" id="GAA1925149.1"/>
    </source>
</evidence>
<comment type="similarity">
    <text evidence="1">Belongs to the peptidase S33 family.</text>
</comment>
<keyword evidence="3 7" id="KW-0378">Hydrolase</keyword>
<dbReference type="SUPFAM" id="SSF53474">
    <property type="entry name" value="alpha/beta-Hydrolases"/>
    <property type="match status" value="1"/>
</dbReference>
<dbReference type="EMBL" id="BAAAMJ010000042">
    <property type="protein sequence ID" value="GAA1925149.1"/>
    <property type="molecule type" value="Genomic_DNA"/>
</dbReference>
<reference evidence="7 8" key="1">
    <citation type="journal article" date="2019" name="Int. J. Syst. Evol. Microbiol.">
        <title>The Global Catalogue of Microorganisms (GCM) 10K type strain sequencing project: providing services to taxonomists for standard genome sequencing and annotation.</title>
        <authorList>
            <consortium name="The Broad Institute Genomics Platform"/>
            <consortium name="The Broad Institute Genome Sequencing Center for Infectious Disease"/>
            <person name="Wu L."/>
            <person name="Ma J."/>
        </authorList>
    </citation>
    <scope>NUCLEOTIDE SEQUENCE [LARGE SCALE GENOMIC DNA]</scope>
    <source>
        <strain evidence="7 8">JCM 13581</strain>
    </source>
</reference>
<evidence type="ECO:0000256" key="4">
    <source>
        <dbReference type="SAM" id="MobiDB-lite"/>
    </source>
</evidence>
<evidence type="ECO:0000256" key="3">
    <source>
        <dbReference type="ARBA" id="ARBA00022801"/>
    </source>
</evidence>
<dbReference type="InterPro" id="IPR013595">
    <property type="entry name" value="Pept_S33_TAP-like_C"/>
</dbReference>
<accession>A0ABN2PMQ6</accession>
<organism evidence="7 8">
    <name type="scientific">Streptomyces sodiiphilus</name>
    <dbReference type="NCBI Taxonomy" id="226217"/>
    <lineage>
        <taxon>Bacteria</taxon>
        <taxon>Bacillati</taxon>
        <taxon>Actinomycetota</taxon>
        <taxon>Actinomycetes</taxon>
        <taxon>Kitasatosporales</taxon>
        <taxon>Streptomycetaceae</taxon>
        <taxon>Streptomyces</taxon>
    </lineage>
</organism>
<proteinExistence type="inferred from homology"/>
<feature type="chain" id="PRO_5046340063" evidence="5">
    <location>
        <begin position="29"/>
        <end position="528"/>
    </location>
</feature>
<name>A0ABN2PMQ6_9ACTN</name>
<evidence type="ECO:0000256" key="1">
    <source>
        <dbReference type="ARBA" id="ARBA00010088"/>
    </source>
</evidence>
<dbReference type="InterPro" id="IPR051601">
    <property type="entry name" value="Serine_prot/Carboxylest_S33"/>
</dbReference>
<dbReference type="Pfam" id="PF08386">
    <property type="entry name" value="Abhydrolase_4"/>
    <property type="match status" value="1"/>
</dbReference>
<protein>
    <submittedName>
        <fullName evidence="7">Alpha/beta hydrolase</fullName>
    </submittedName>
</protein>
<dbReference type="Proteomes" id="UP001501303">
    <property type="component" value="Unassembled WGS sequence"/>
</dbReference>
<feature type="signal peptide" evidence="5">
    <location>
        <begin position="1"/>
        <end position="28"/>
    </location>
</feature>